<feature type="domain" description="SMP-30/Gluconolactonase/LRE-like region" evidence="4">
    <location>
        <begin position="16"/>
        <end position="254"/>
    </location>
</feature>
<feature type="active site" description="Proton donor/acceptor" evidence="2">
    <location>
        <position position="195"/>
    </location>
</feature>
<keyword evidence="3" id="KW-0479">Metal-binding</keyword>
<feature type="binding site" evidence="3">
    <location>
        <position position="195"/>
    </location>
    <ligand>
        <name>a divalent metal cation</name>
        <dbReference type="ChEBI" id="CHEBI:60240"/>
    </ligand>
</feature>
<dbReference type="SUPFAM" id="SSF63829">
    <property type="entry name" value="Calcium-dependent phosphotriesterase"/>
    <property type="match status" value="1"/>
</dbReference>
<feature type="binding site" evidence="3">
    <location>
        <position position="151"/>
    </location>
    <ligand>
        <name>a divalent metal cation</name>
        <dbReference type="ChEBI" id="CHEBI:60240"/>
    </ligand>
</feature>
<proteinExistence type="inferred from homology"/>
<feature type="binding site" evidence="3">
    <location>
        <position position="103"/>
    </location>
    <ligand>
        <name>substrate</name>
    </ligand>
</feature>
<gene>
    <name evidence="5" type="ORF">B0I29_120160</name>
</gene>
<evidence type="ECO:0000259" key="4">
    <source>
        <dbReference type="Pfam" id="PF08450"/>
    </source>
</evidence>
<dbReference type="Pfam" id="PF08450">
    <property type="entry name" value="SGL"/>
    <property type="match status" value="1"/>
</dbReference>
<dbReference type="EMBL" id="QLMJ01000020">
    <property type="protein sequence ID" value="RAK28392.1"/>
    <property type="molecule type" value="Genomic_DNA"/>
</dbReference>
<dbReference type="InterPro" id="IPR005511">
    <property type="entry name" value="SMP-30"/>
</dbReference>
<keyword evidence="3" id="KW-0862">Zinc</keyword>
<dbReference type="InterPro" id="IPR011042">
    <property type="entry name" value="6-blade_b-propeller_TolB-like"/>
</dbReference>
<evidence type="ECO:0000256" key="3">
    <source>
        <dbReference type="PIRSR" id="PIRSR605511-2"/>
    </source>
</evidence>
<accession>A0A327Z1H9</accession>
<comment type="similarity">
    <text evidence="1">Belongs to the SMP-30/CGR1 family.</text>
</comment>
<evidence type="ECO:0000256" key="2">
    <source>
        <dbReference type="PIRSR" id="PIRSR605511-1"/>
    </source>
</evidence>
<comment type="cofactor">
    <cofactor evidence="3">
        <name>Zn(2+)</name>
        <dbReference type="ChEBI" id="CHEBI:29105"/>
    </cofactor>
    <text evidence="3">Binds 1 divalent metal cation per subunit.</text>
</comment>
<dbReference type="GO" id="GO:0019853">
    <property type="term" value="P:L-ascorbic acid biosynthetic process"/>
    <property type="evidence" value="ECO:0007669"/>
    <property type="project" value="TreeGrafter"/>
</dbReference>
<feature type="binding site" evidence="3">
    <location>
        <position position="105"/>
    </location>
    <ligand>
        <name>substrate</name>
    </ligand>
</feature>
<protein>
    <submittedName>
        <fullName evidence="5">Sugar lactone lactonase YvrE</fullName>
    </submittedName>
</protein>
<dbReference type="Gene3D" id="2.120.10.30">
    <property type="entry name" value="TolB, C-terminal domain"/>
    <property type="match status" value="1"/>
</dbReference>
<dbReference type="AlphaFoldDB" id="A0A327Z1H9"/>
<dbReference type="InterPro" id="IPR013658">
    <property type="entry name" value="SGL"/>
</dbReference>
<feature type="binding site" evidence="3">
    <location>
        <position position="123"/>
    </location>
    <ligand>
        <name>substrate</name>
    </ligand>
</feature>
<dbReference type="OrthoDB" id="2633250at2"/>
<feature type="binding site" evidence="3">
    <location>
        <position position="18"/>
    </location>
    <ligand>
        <name>a divalent metal cation</name>
        <dbReference type="ChEBI" id="CHEBI:60240"/>
    </ligand>
</feature>
<evidence type="ECO:0000313" key="5">
    <source>
        <dbReference type="EMBL" id="RAK28392.1"/>
    </source>
</evidence>
<evidence type="ECO:0000313" key="6">
    <source>
        <dbReference type="Proteomes" id="UP000249341"/>
    </source>
</evidence>
<dbReference type="PANTHER" id="PTHR10907">
    <property type="entry name" value="REGUCALCIN"/>
    <property type="match status" value="1"/>
</dbReference>
<dbReference type="Proteomes" id="UP000249341">
    <property type="component" value="Unassembled WGS sequence"/>
</dbReference>
<organism evidence="5 6">
    <name type="scientific">Actinoplanes lutulentus</name>
    <dbReference type="NCBI Taxonomy" id="1287878"/>
    <lineage>
        <taxon>Bacteria</taxon>
        <taxon>Bacillati</taxon>
        <taxon>Actinomycetota</taxon>
        <taxon>Actinomycetes</taxon>
        <taxon>Micromonosporales</taxon>
        <taxon>Micromonosporaceae</taxon>
        <taxon>Actinoplanes</taxon>
    </lineage>
</organism>
<sequence length="292" mass="32142">MTTRTLLPATEQTFRLGEGPVWDAHSGRLLWVDILGRAVYRGVFDDDRLVVEQRVGFADMVGAVTAAADGTLLVAEQEHLVLVRPDGTRRVGPRIVPSDQRRRLNDGKTDPAGRFLVGSLALDGNSQHEILVRLEPDGTVTSIDDDLTLSNGLAWSTDGRRLFSVDTFRRTVFVRDYDPLGARRSFVTLDDGYPDGIAMDAADHLWVAVWGAGEVRRYDPQGTCVERIAVPAPHTSSVAFAGDDLRRLVITTATDELTVDQRLQFPDSGRVFTVRVDIPGHPVPAWSGRPTF</sequence>
<name>A0A327Z1H9_9ACTN</name>
<dbReference type="RefSeq" id="WP_111653458.1">
    <property type="nucleotide sequence ID" value="NZ_JACHWI010000002.1"/>
</dbReference>
<keyword evidence="6" id="KW-1185">Reference proteome</keyword>
<dbReference type="PANTHER" id="PTHR10907:SF47">
    <property type="entry name" value="REGUCALCIN"/>
    <property type="match status" value="1"/>
</dbReference>
<comment type="caution">
    <text evidence="5">The sequence shown here is derived from an EMBL/GenBank/DDBJ whole genome shotgun (WGS) entry which is preliminary data.</text>
</comment>
<dbReference type="GO" id="GO:0005509">
    <property type="term" value="F:calcium ion binding"/>
    <property type="evidence" value="ECO:0007669"/>
    <property type="project" value="TreeGrafter"/>
</dbReference>
<reference evidence="5 6" key="1">
    <citation type="submission" date="2018-06" db="EMBL/GenBank/DDBJ databases">
        <title>Genomic Encyclopedia of Type Strains, Phase III (KMG-III): the genomes of soil and plant-associated and newly described type strains.</title>
        <authorList>
            <person name="Whitman W."/>
        </authorList>
    </citation>
    <scope>NUCLEOTIDE SEQUENCE [LARGE SCALE GENOMIC DNA]</scope>
    <source>
        <strain evidence="5 6">CGMCC 4.7090</strain>
    </source>
</reference>
<evidence type="ECO:0000256" key="1">
    <source>
        <dbReference type="ARBA" id="ARBA00008853"/>
    </source>
</evidence>
<dbReference type="PRINTS" id="PR01790">
    <property type="entry name" value="SMP30FAMILY"/>
</dbReference>
<dbReference type="GO" id="GO:0004341">
    <property type="term" value="F:gluconolactonase activity"/>
    <property type="evidence" value="ECO:0007669"/>
    <property type="project" value="TreeGrafter"/>
</dbReference>